<reference evidence="2 3" key="2">
    <citation type="submission" date="2014-05" db="EMBL/GenBank/DDBJ databases">
        <title>Draft genome sequence of Halobacillus karajensis HK-03.</title>
        <authorList>
            <person name="Khelaifia S."/>
            <person name="Croce O."/>
            <person name="Lagier J.C."/>
            <person name="Raoult D."/>
        </authorList>
    </citation>
    <scope>NUCLEOTIDE SEQUENCE [LARGE SCALE GENOMIC DNA]</scope>
    <source>
        <strain evidence="2 3">HD-03</strain>
    </source>
</reference>
<dbReference type="GO" id="GO:0035438">
    <property type="term" value="F:cyclic-di-GMP binding"/>
    <property type="evidence" value="ECO:0007669"/>
    <property type="project" value="InterPro"/>
</dbReference>
<comment type="caution">
    <text evidence="2">The sequence shown here is derived from an EMBL/GenBank/DDBJ whole genome shotgun (WGS) entry which is preliminary data.</text>
</comment>
<reference evidence="3" key="1">
    <citation type="submission" date="2014-03" db="EMBL/GenBank/DDBJ databases">
        <authorList>
            <person name="Urmite Genomes U."/>
        </authorList>
    </citation>
    <scope>NUCLEOTIDE SEQUENCE [LARGE SCALE GENOMIC DNA]</scope>
    <source>
        <strain evidence="3">HD-03</strain>
    </source>
</reference>
<dbReference type="EMBL" id="CCDI010000001">
    <property type="protein sequence ID" value="CDQ23068.1"/>
    <property type="molecule type" value="Genomic_DNA"/>
</dbReference>
<accession>A0A024P3S6</accession>
<proteinExistence type="predicted"/>
<gene>
    <name evidence="2" type="ORF">BN983_01287</name>
</gene>
<dbReference type="Proteomes" id="UP000028868">
    <property type="component" value="Unassembled WGS sequence"/>
</dbReference>
<dbReference type="AlphaFoldDB" id="A0A024P3S6"/>
<keyword evidence="3" id="KW-1185">Reference proteome</keyword>
<evidence type="ECO:0000313" key="2">
    <source>
        <dbReference type="EMBL" id="CDQ23068.1"/>
    </source>
</evidence>
<feature type="domain" description="PilZ" evidence="1">
    <location>
        <begin position="4"/>
        <end position="101"/>
    </location>
</feature>
<protein>
    <submittedName>
        <fullName evidence="2">PilZ domain protein</fullName>
    </submittedName>
</protein>
<dbReference type="Pfam" id="PF07238">
    <property type="entry name" value="PilZ"/>
    <property type="match status" value="1"/>
</dbReference>
<name>A0A024P3S6_9BACI</name>
<dbReference type="InterPro" id="IPR009875">
    <property type="entry name" value="PilZ_domain"/>
</dbReference>
<dbReference type="RefSeq" id="WP_051744037.1">
    <property type="nucleotide sequence ID" value="NZ_CCDH010000001.1"/>
</dbReference>
<evidence type="ECO:0000259" key="1">
    <source>
        <dbReference type="Pfam" id="PF07238"/>
    </source>
</evidence>
<organism evidence="2 3">
    <name type="scientific">Halobacillus karajensis</name>
    <dbReference type="NCBI Taxonomy" id="195088"/>
    <lineage>
        <taxon>Bacteria</taxon>
        <taxon>Bacillati</taxon>
        <taxon>Bacillota</taxon>
        <taxon>Bacilli</taxon>
        <taxon>Bacillales</taxon>
        <taxon>Bacillaceae</taxon>
        <taxon>Halobacillus</taxon>
    </lineage>
</organism>
<evidence type="ECO:0000313" key="3">
    <source>
        <dbReference type="Proteomes" id="UP000028868"/>
    </source>
</evidence>
<sequence>MNERRHEPFRYPFQTPLPGFYNKKFRRHISGPMEVKDISMNGLRFSCHAQPGLSMRDELFFSFIYENETFTAEGRLIWMKTEGSTMTCGVHAFEYPDRLKTIIAKLGESLQATPNQQVETRSP</sequence>